<feature type="transmembrane region" description="Helical" evidence="6">
    <location>
        <begin position="121"/>
        <end position="138"/>
    </location>
</feature>
<feature type="transmembrane region" description="Helical" evidence="6">
    <location>
        <begin position="264"/>
        <end position="281"/>
    </location>
</feature>
<evidence type="ECO:0000256" key="4">
    <source>
        <dbReference type="ARBA" id="ARBA00022989"/>
    </source>
</evidence>
<dbReference type="OrthoDB" id="9787117at2"/>
<evidence type="ECO:0000256" key="2">
    <source>
        <dbReference type="ARBA" id="ARBA00007362"/>
    </source>
</evidence>
<gene>
    <name evidence="8" type="ORF">EKG37_16400</name>
</gene>
<dbReference type="AlphaFoldDB" id="A0A3S0JTT1"/>
<dbReference type="GO" id="GO:0016020">
    <property type="term" value="C:membrane"/>
    <property type="evidence" value="ECO:0007669"/>
    <property type="project" value="UniProtKB-SubCell"/>
</dbReference>
<feature type="domain" description="EamA" evidence="7">
    <location>
        <begin position="149"/>
        <end position="281"/>
    </location>
</feature>
<dbReference type="InterPro" id="IPR037185">
    <property type="entry name" value="EmrE-like"/>
</dbReference>
<evidence type="ECO:0000313" key="9">
    <source>
        <dbReference type="Proteomes" id="UP000271374"/>
    </source>
</evidence>
<feature type="transmembrane region" description="Helical" evidence="6">
    <location>
        <begin position="68"/>
        <end position="86"/>
    </location>
</feature>
<sequence length="307" mass="32992">MKEKLPPFFILLAAILWGTTGTTQAFAPETAHPIAIGATRLAVGGLFLLLIVLVIGKFNFQNWPIKSTIMASLCMALYQPLFFSAVSITGVAIGTVIAIGSAPIFSGLTEWIYLKIRPSKIWWYSTFLSIVGCLMLFVKKESVLVDPVGIVMAIGAGFSFACYTLISRSLLEKHSSLSVVAVVFTLSAICLSPLLFIFDMSWIMSFRGVGVSLQLGIMATGIAYLLFAKGLIDVSSSTAVTLSLAEPLTAALLGVFLLGEYLTVTSWLGMFLLLLGIGLLISGTKKSTSIKGTLNYSVVSDTKNKRY</sequence>
<accession>A0A3S0JTT1</accession>
<dbReference type="Pfam" id="PF00892">
    <property type="entry name" value="EamA"/>
    <property type="match status" value="2"/>
</dbReference>
<comment type="similarity">
    <text evidence="2">Belongs to the EamA transporter family.</text>
</comment>
<keyword evidence="3 6" id="KW-0812">Transmembrane</keyword>
<evidence type="ECO:0000256" key="5">
    <source>
        <dbReference type="ARBA" id="ARBA00023136"/>
    </source>
</evidence>
<comment type="subcellular location">
    <subcellularLocation>
        <location evidence="1">Endomembrane system</location>
        <topology evidence="1">Multi-pass membrane protein</topology>
    </subcellularLocation>
</comment>
<evidence type="ECO:0000256" key="3">
    <source>
        <dbReference type="ARBA" id="ARBA00022692"/>
    </source>
</evidence>
<evidence type="ECO:0000313" key="8">
    <source>
        <dbReference type="EMBL" id="RTR28796.1"/>
    </source>
</evidence>
<feature type="domain" description="EamA" evidence="7">
    <location>
        <begin position="8"/>
        <end position="137"/>
    </location>
</feature>
<feature type="transmembrane region" description="Helical" evidence="6">
    <location>
        <begin position="35"/>
        <end position="56"/>
    </location>
</feature>
<evidence type="ECO:0000259" key="7">
    <source>
        <dbReference type="Pfam" id="PF00892"/>
    </source>
</evidence>
<feature type="transmembrane region" description="Helical" evidence="6">
    <location>
        <begin position="144"/>
        <end position="166"/>
    </location>
</feature>
<protein>
    <submittedName>
        <fullName evidence="8">EamA family transporter</fullName>
    </submittedName>
</protein>
<comment type="caution">
    <text evidence="8">The sequence shown here is derived from an EMBL/GenBank/DDBJ whole genome shotgun (WGS) entry which is preliminary data.</text>
</comment>
<evidence type="ECO:0000256" key="6">
    <source>
        <dbReference type="SAM" id="Phobius"/>
    </source>
</evidence>
<dbReference type="PANTHER" id="PTHR32322">
    <property type="entry name" value="INNER MEMBRANE TRANSPORTER"/>
    <property type="match status" value="1"/>
</dbReference>
<reference evidence="8 9" key="1">
    <citation type="submission" date="2018-12" db="EMBL/GenBank/DDBJ databases">
        <title>Bacillus yapensis draft genome sequence.</title>
        <authorList>
            <person name="Yu L."/>
            <person name="Xu X."/>
            <person name="Tang X."/>
        </authorList>
    </citation>
    <scope>NUCLEOTIDE SEQUENCE [LARGE SCALE GENOMIC DNA]</scope>
    <source>
        <strain evidence="8 9">XXST-01</strain>
    </source>
</reference>
<keyword evidence="4 6" id="KW-1133">Transmembrane helix</keyword>
<dbReference type="RefSeq" id="WP_126409894.1">
    <property type="nucleotide sequence ID" value="NZ_RXNT01000014.1"/>
</dbReference>
<dbReference type="EMBL" id="RXNT01000014">
    <property type="protein sequence ID" value="RTR28796.1"/>
    <property type="molecule type" value="Genomic_DNA"/>
</dbReference>
<feature type="transmembrane region" description="Helical" evidence="6">
    <location>
        <begin position="178"/>
        <end position="198"/>
    </location>
</feature>
<keyword evidence="5 6" id="KW-0472">Membrane</keyword>
<keyword evidence="9" id="KW-1185">Reference proteome</keyword>
<dbReference type="SUPFAM" id="SSF103481">
    <property type="entry name" value="Multidrug resistance efflux transporter EmrE"/>
    <property type="match status" value="2"/>
</dbReference>
<dbReference type="PANTHER" id="PTHR32322:SF2">
    <property type="entry name" value="EAMA DOMAIN-CONTAINING PROTEIN"/>
    <property type="match status" value="1"/>
</dbReference>
<dbReference type="InterPro" id="IPR000620">
    <property type="entry name" value="EamA_dom"/>
</dbReference>
<proteinExistence type="inferred from homology"/>
<dbReference type="InterPro" id="IPR050638">
    <property type="entry name" value="AA-Vitamin_Transporters"/>
</dbReference>
<evidence type="ECO:0000256" key="1">
    <source>
        <dbReference type="ARBA" id="ARBA00004127"/>
    </source>
</evidence>
<organism evidence="8 9">
    <name type="scientific">Bacillus yapensis</name>
    <dbReference type="NCBI Taxonomy" id="2492960"/>
    <lineage>
        <taxon>Bacteria</taxon>
        <taxon>Bacillati</taxon>
        <taxon>Bacillota</taxon>
        <taxon>Bacilli</taxon>
        <taxon>Bacillales</taxon>
        <taxon>Bacillaceae</taxon>
        <taxon>Bacillus</taxon>
    </lineage>
</organism>
<feature type="transmembrane region" description="Helical" evidence="6">
    <location>
        <begin position="204"/>
        <end position="227"/>
    </location>
</feature>
<feature type="transmembrane region" description="Helical" evidence="6">
    <location>
        <begin position="92"/>
        <end position="114"/>
    </location>
</feature>
<name>A0A3S0JTT1_9BACI</name>
<feature type="transmembrane region" description="Helical" evidence="6">
    <location>
        <begin position="239"/>
        <end position="258"/>
    </location>
</feature>
<dbReference type="Proteomes" id="UP000271374">
    <property type="component" value="Unassembled WGS sequence"/>
</dbReference>